<evidence type="ECO:0000256" key="4">
    <source>
        <dbReference type="ARBA" id="ARBA00022614"/>
    </source>
</evidence>
<keyword evidence="9 11" id="KW-0472">Membrane</keyword>
<dbReference type="PRINTS" id="PR00019">
    <property type="entry name" value="LEURICHRPT"/>
</dbReference>
<dbReference type="InterPro" id="IPR025875">
    <property type="entry name" value="Leu-rich_rpt_4"/>
</dbReference>
<dbReference type="Pfam" id="PF12799">
    <property type="entry name" value="LRR_4"/>
    <property type="match status" value="1"/>
</dbReference>
<evidence type="ECO:0000256" key="10">
    <source>
        <dbReference type="ARBA" id="ARBA00023180"/>
    </source>
</evidence>
<evidence type="ECO:0000256" key="2">
    <source>
        <dbReference type="ARBA" id="ARBA00009592"/>
    </source>
</evidence>
<dbReference type="PANTHER" id="PTHR48062:SF52">
    <property type="entry name" value="RECEPTOR-LIKE PROTEIN 8-RELATED"/>
    <property type="match status" value="1"/>
</dbReference>
<evidence type="ECO:0000256" key="8">
    <source>
        <dbReference type="ARBA" id="ARBA00022989"/>
    </source>
</evidence>
<dbReference type="PROSITE" id="PS51450">
    <property type="entry name" value="LRR"/>
    <property type="match status" value="3"/>
</dbReference>
<evidence type="ECO:0000256" key="5">
    <source>
        <dbReference type="ARBA" id="ARBA00022692"/>
    </source>
</evidence>
<feature type="transmembrane region" description="Helical" evidence="11">
    <location>
        <begin position="745"/>
        <end position="768"/>
    </location>
</feature>
<keyword evidence="3" id="KW-1003">Cell membrane</keyword>
<evidence type="ECO:0000313" key="14">
    <source>
        <dbReference type="Proteomes" id="UP000027138"/>
    </source>
</evidence>
<dbReference type="InterPro" id="IPR003591">
    <property type="entry name" value="Leu-rich_rpt_typical-subtyp"/>
</dbReference>
<proteinExistence type="inferred from homology"/>
<sequence length="804" mass="90289">MAEDNAKDVLPSWVDDKESECCDWERVTCNLPGHVSKLNLNSVIDIPQNDFDSEPLLLNASLFLPFNQLLSLDLSENGFSCCVENGGLIELSNLEVLILSYNRLNDTLLIQELTDFRNLKILDLSNNSFVGSIPNSIQTLSSLKALSLSYNLLNGSLPIPGLCELKNLQELDLSHNHLTGVLPPCLRSLTSLRLLDFSFNQFEGKISSSPIPSLVSLEYIDLSHNLFEDSFSFESIANHTNLKVVMLGSDNNKLEVATECSSWFPKFQLTVLMLPNCNLNKLPEFLSHMLNLRVLDLSHNNIAGTFPNWLLENNPNLDYLILRSNSFFGQFYLSPNFSSKIARMDISDNHFNGRLQENIGEILPNDFYLNMSQNAFEGTISSSICNGPNLKHLDLSGNNFSGEFPDKFAQNCSGLLFLSLSNNRLCGQMPNTNMSSLRFLDISKNHLSGTVPYWISQTQNSFSIDISDNHMAGEIAGLFSNTSFPSSVNMRDNAFKGENSLSGLIPAQLCQFNKMAMLDLSQNSFSGPIPYCLSNLSFGNIKAHDSSLSWSDDVSVMRLIGYDFESLLHRDIIHELRDHEFTEPVAVEFITKTIAYIFKGFILDWMSGLDLSCNYLTGEIPPELGKLSWICSLNLSHNQLAGSIPNNFSNLEQIESLDLSYNNLSGEIPSALISLHFLEFFSVAHNNLSGKTPEKGQFSTFDNSTYEGNPFLCGPPLEKSCGVVVEPPTLVSDLSEEKWYEIDPVAFTASFASTYAIFLLCLFAVLYINPYWRQRWFNFIENCTYACYYFIIDTFRKLSVKFSW</sequence>
<dbReference type="InterPro" id="IPR001611">
    <property type="entry name" value="Leu-rich_rpt"/>
</dbReference>
<dbReference type="SUPFAM" id="SSF52058">
    <property type="entry name" value="L domain-like"/>
    <property type="match status" value="2"/>
</dbReference>
<name>A0A067LE14_JATCU</name>
<dbReference type="Gene3D" id="3.30.1490.310">
    <property type="match status" value="1"/>
</dbReference>
<organism evidence="13 14">
    <name type="scientific">Jatropha curcas</name>
    <name type="common">Barbados nut</name>
    <dbReference type="NCBI Taxonomy" id="180498"/>
    <lineage>
        <taxon>Eukaryota</taxon>
        <taxon>Viridiplantae</taxon>
        <taxon>Streptophyta</taxon>
        <taxon>Embryophyta</taxon>
        <taxon>Tracheophyta</taxon>
        <taxon>Spermatophyta</taxon>
        <taxon>Magnoliopsida</taxon>
        <taxon>eudicotyledons</taxon>
        <taxon>Gunneridae</taxon>
        <taxon>Pentapetalae</taxon>
        <taxon>rosids</taxon>
        <taxon>fabids</taxon>
        <taxon>Malpighiales</taxon>
        <taxon>Euphorbiaceae</taxon>
        <taxon>Crotonoideae</taxon>
        <taxon>Jatropheae</taxon>
        <taxon>Jatropha</taxon>
    </lineage>
</organism>
<dbReference type="EMBL" id="KK914232">
    <property type="protein sequence ID" value="KDP45493.1"/>
    <property type="molecule type" value="Genomic_DNA"/>
</dbReference>
<keyword evidence="5 11" id="KW-0812">Transmembrane</keyword>
<gene>
    <name evidence="13" type="ORF">JCGZ_09742</name>
</gene>
<comment type="subcellular location">
    <subcellularLocation>
        <location evidence="1">Cell membrane</location>
        <topology evidence="1">Single-pass type I membrane protein</topology>
    </subcellularLocation>
</comment>
<keyword evidence="4" id="KW-0433">Leucine-rich repeat</keyword>
<accession>A0A067LE14</accession>
<keyword evidence="6" id="KW-0732">Signal</keyword>
<evidence type="ECO:0000259" key="12">
    <source>
        <dbReference type="Pfam" id="PF08263"/>
    </source>
</evidence>
<dbReference type="GO" id="GO:0005886">
    <property type="term" value="C:plasma membrane"/>
    <property type="evidence" value="ECO:0007669"/>
    <property type="project" value="UniProtKB-SubCell"/>
</dbReference>
<dbReference type="Pfam" id="PF00560">
    <property type="entry name" value="LRR_1"/>
    <property type="match status" value="5"/>
</dbReference>
<keyword evidence="7" id="KW-0677">Repeat</keyword>
<feature type="domain" description="Leucine-rich repeat-containing N-terminal plant-type" evidence="12">
    <location>
        <begin position="7"/>
        <end position="30"/>
    </location>
</feature>
<evidence type="ECO:0000256" key="3">
    <source>
        <dbReference type="ARBA" id="ARBA00022475"/>
    </source>
</evidence>
<protein>
    <recommendedName>
        <fullName evidence="12">Leucine-rich repeat-containing N-terminal plant-type domain-containing protein</fullName>
    </recommendedName>
</protein>
<dbReference type="OrthoDB" id="4691307at2759"/>
<comment type="similarity">
    <text evidence="2">Belongs to the RLP family.</text>
</comment>
<dbReference type="STRING" id="180498.A0A067LE14"/>
<dbReference type="Pfam" id="PF08263">
    <property type="entry name" value="LRRNT_2"/>
    <property type="match status" value="1"/>
</dbReference>
<dbReference type="InterPro" id="IPR013210">
    <property type="entry name" value="LRR_N_plant-typ"/>
</dbReference>
<dbReference type="FunFam" id="3.80.10.10:FF:000213">
    <property type="entry name" value="Tyrosine-sulfated glycopeptide receptor 1"/>
    <property type="match status" value="1"/>
</dbReference>
<dbReference type="FunFam" id="3.80.10.10:FF:000095">
    <property type="entry name" value="LRR receptor-like serine/threonine-protein kinase GSO1"/>
    <property type="match status" value="1"/>
</dbReference>
<keyword evidence="14" id="KW-1185">Reference proteome</keyword>
<dbReference type="InterPro" id="IPR051502">
    <property type="entry name" value="RLP_Defense_Trigger"/>
</dbReference>
<dbReference type="SMART" id="SM00369">
    <property type="entry name" value="LRR_TYP"/>
    <property type="match status" value="7"/>
</dbReference>
<evidence type="ECO:0000256" key="7">
    <source>
        <dbReference type="ARBA" id="ARBA00022737"/>
    </source>
</evidence>
<evidence type="ECO:0000256" key="1">
    <source>
        <dbReference type="ARBA" id="ARBA00004251"/>
    </source>
</evidence>
<dbReference type="Pfam" id="PF13855">
    <property type="entry name" value="LRR_8"/>
    <property type="match status" value="1"/>
</dbReference>
<evidence type="ECO:0000256" key="6">
    <source>
        <dbReference type="ARBA" id="ARBA00022729"/>
    </source>
</evidence>
<dbReference type="AlphaFoldDB" id="A0A067LE14"/>
<evidence type="ECO:0000256" key="11">
    <source>
        <dbReference type="SAM" id="Phobius"/>
    </source>
</evidence>
<dbReference type="Gene3D" id="3.80.10.10">
    <property type="entry name" value="Ribonuclease Inhibitor"/>
    <property type="match status" value="5"/>
</dbReference>
<dbReference type="PANTHER" id="PTHR48062">
    <property type="entry name" value="RECEPTOR-LIKE PROTEIN 14"/>
    <property type="match status" value="1"/>
</dbReference>
<keyword evidence="10" id="KW-0325">Glycoprotein</keyword>
<dbReference type="Proteomes" id="UP000027138">
    <property type="component" value="Unassembled WGS sequence"/>
</dbReference>
<reference evidence="13 14" key="1">
    <citation type="journal article" date="2014" name="PLoS ONE">
        <title>Global Analysis of Gene Expression Profiles in Physic Nut (Jatropha curcas L.) Seedlings Exposed to Salt Stress.</title>
        <authorList>
            <person name="Zhang L."/>
            <person name="Zhang C."/>
            <person name="Wu P."/>
            <person name="Chen Y."/>
            <person name="Li M."/>
            <person name="Jiang H."/>
            <person name="Wu G."/>
        </authorList>
    </citation>
    <scope>NUCLEOTIDE SEQUENCE [LARGE SCALE GENOMIC DNA]</scope>
    <source>
        <strain evidence="14">cv. GZQX0401</strain>
        <tissue evidence="13">Young leaves</tissue>
    </source>
</reference>
<dbReference type="InterPro" id="IPR032675">
    <property type="entry name" value="LRR_dom_sf"/>
</dbReference>
<evidence type="ECO:0000313" key="13">
    <source>
        <dbReference type="EMBL" id="KDP45493.1"/>
    </source>
</evidence>
<evidence type="ECO:0000256" key="9">
    <source>
        <dbReference type="ARBA" id="ARBA00023136"/>
    </source>
</evidence>
<keyword evidence="8 11" id="KW-1133">Transmembrane helix</keyword>